<keyword evidence="6" id="KW-0406">Ion transport</keyword>
<evidence type="ECO:0000256" key="2">
    <source>
        <dbReference type="ARBA" id="ARBA00022475"/>
    </source>
</evidence>
<protein>
    <recommendedName>
        <fullName evidence="10">Fluoride-specific ion channel</fullName>
    </recommendedName>
</protein>
<feature type="transmembrane region" description="Helical" evidence="10">
    <location>
        <begin position="6"/>
        <end position="24"/>
    </location>
</feature>
<evidence type="ECO:0000313" key="12">
    <source>
        <dbReference type="Proteomes" id="UP000030145"/>
    </source>
</evidence>
<dbReference type="Proteomes" id="UP000030145">
    <property type="component" value="Unassembled WGS sequence"/>
</dbReference>
<gene>
    <name evidence="11" type="ORF">MA47_10495</name>
</gene>
<comment type="catalytic activity">
    <reaction evidence="8">
        <text>fluoride(in) = fluoride(out)</text>
        <dbReference type="Rhea" id="RHEA:76159"/>
        <dbReference type="ChEBI" id="CHEBI:17051"/>
    </reaction>
    <physiologicalReaction direction="left-to-right" evidence="8">
        <dbReference type="Rhea" id="RHEA:76160"/>
    </physiologicalReaction>
</comment>
<keyword evidence="4 10" id="KW-1133">Transmembrane helix</keyword>
<evidence type="ECO:0000256" key="3">
    <source>
        <dbReference type="ARBA" id="ARBA00022692"/>
    </source>
</evidence>
<dbReference type="GO" id="GO:0005886">
    <property type="term" value="C:plasma membrane"/>
    <property type="evidence" value="ECO:0007669"/>
    <property type="project" value="UniProtKB-SubCell"/>
</dbReference>
<dbReference type="EMBL" id="JRVJ01000023">
    <property type="protein sequence ID" value="KGM18074.1"/>
    <property type="molecule type" value="Genomic_DNA"/>
</dbReference>
<keyword evidence="6" id="KW-0407">Ion channel</keyword>
<dbReference type="Pfam" id="PF02537">
    <property type="entry name" value="CRCB"/>
    <property type="match status" value="1"/>
</dbReference>
<keyword evidence="2 10" id="KW-1003">Cell membrane</keyword>
<evidence type="ECO:0000256" key="8">
    <source>
        <dbReference type="ARBA" id="ARBA00035585"/>
    </source>
</evidence>
<dbReference type="GeneID" id="300553899"/>
<organism evidence="11 12">
    <name type="scientific">Corynebacterium auriscanis</name>
    <dbReference type="NCBI Taxonomy" id="99807"/>
    <lineage>
        <taxon>Bacteria</taxon>
        <taxon>Bacillati</taxon>
        <taxon>Actinomycetota</taxon>
        <taxon>Actinomycetes</taxon>
        <taxon>Mycobacteriales</taxon>
        <taxon>Corynebacteriaceae</taxon>
        <taxon>Corynebacterium</taxon>
    </lineage>
</organism>
<comment type="subcellular location">
    <subcellularLocation>
        <location evidence="1">Cell membrane</location>
        <topology evidence="1">Multi-pass membrane protein</topology>
    </subcellularLocation>
</comment>
<keyword evidence="5 10" id="KW-0472">Membrane</keyword>
<reference evidence="11 12" key="1">
    <citation type="submission" date="2014-10" db="EMBL/GenBank/DDBJ databases">
        <title>Whole Genome sequence of Corynebacterium auriscanis strain CIP 106629.</title>
        <authorList>
            <person name="Hassan S.S."/>
            <person name="Jamal S.B."/>
            <person name="Tiwari S."/>
            <person name="Oliveira L.D.C."/>
            <person name="Souza F."/>
            <person name="Mariano D.C."/>
            <person name="Almeida S."/>
            <person name="Dorella F."/>
            <person name="Pereira F."/>
            <person name="Carvalho A."/>
            <person name="Leal C.A."/>
            <person name="Soares S.D.C."/>
            <person name="Figueiredo H.C."/>
            <person name="Silva A."/>
            <person name="Azevedo V.A."/>
        </authorList>
    </citation>
    <scope>NUCLEOTIDE SEQUENCE [LARGE SCALE GENOMIC DNA]</scope>
    <source>
        <strain evidence="11 12">CIP 106629</strain>
    </source>
</reference>
<name>A0A0A2DJK1_9CORY</name>
<evidence type="ECO:0000256" key="10">
    <source>
        <dbReference type="RuleBase" id="RU004340"/>
    </source>
</evidence>
<evidence type="ECO:0000256" key="5">
    <source>
        <dbReference type="ARBA" id="ARBA00023136"/>
    </source>
</evidence>
<evidence type="ECO:0000256" key="7">
    <source>
        <dbReference type="ARBA" id="ARBA00035120"/>
    </source>
</evidence>
<comment type="similarity">
    <text evidence="7 10">Belongs to the fluoride channel Fluc/FEX (TC 1.A.43) family.</text>
</comment>
<keyword evidence="3 10" id="KW-0812">Transmembrane</keyword>
<evidence type="ECO:0000256" key="6">
    <source>
        <dbReference type="ARBA" id="ARBA00023303"/>
    </source>
</evidence>
<keyword evidence="6" id="KW-0813">Transport</keyword>
<accession>A0A0A2DJK1</accession>
<feature type="transmembrane region" description="Helical" evidence="10">
    <location>
        <begin position="141"/>
        <end position="163"/>
    </location>
</feature>
<proteinExistence type="inferred from homology"/>
<evidence type="ECO:0000256" key="1">
    <source>
        <dbReference type="ARBA" id="ARBA00004651"/>
    </source>
</evidence>
<evidence type="ECO:0000256" key="4">
    <source>
        <dbReference type="ARBA" id="ARBA00022989"/>
    </source>
</evidence>
<comment type="caution">
    <text evidence="11">The sequence shown here is derived from an EMBL/GenBank/DDBJ whole genome shotgun (WGS) entry which is preliminary data.</text>
</comment>
<keyword evidence="12" id="KW-1185">Reference proteome</keyword>
<evidence type="ECO:0000256" key="9">
    <source>
        <dbReference type="ARBA" id="ARBA00049940"/>
    </source>
</evidence>
<feature type="transmembrane region" description="Helical" evidence="10">
    <location>
        <begin position="85"/>
        <end position="108"/>
    </location>
</feature>
<dbReference type="InterPro" id="IPR003691">
    <property type="entry name" value="FluC"/>
</dbReference>
<evidence type="ECO:0000313" key="11">
    <source>
        <dbReference type="EMBL" id="KGM18074.1"/>
    </source>
</evidence>
<dbReference type="RefSeq" id="WP_035116101.1">
    <property type="nucleotide sequence ID" value="NZ_CP047046.1"/>
</dbReference>
<comment type="function">
    <text evidence="9">Fluoride-specific ion channel. Important for reducing fluoride concentration in the cell, thus reducing its toxicity.</text>
</comment>
<dbReference type="GO" id="GO:0034220">
    <property type="term" value="P:monoatomic ion transmembrane transport"/>
    <property type="evidence" value="ECO:0007669"/>
    <property type="project" value="UniProtKB-KW"/>
</dbReference>
<dbReference type="AlphaFoldDB" id="A0A0A2DJK1"/>
<sequence length="165" mass="17154">MNSLLEIFAVMIGGGLGAITRFAVDRRLKSSRVGMSPLTSLTVINVAGSAALGLLLGATYVFTGMTPLASQGESLPKASSYNSTVALLITFWGTGFCGGFTTFSTAIVEALPPRFRSLIDATPNLNHPTSGPSRWVGMRQLVVMTAASIVAALLGYVAALLIMSP</sequence>
<feature type="transmembrane region" description="Helical" evidence="10">
    <location>
        <begin position="44"/>
        <end position="65"/>
    </location>
</feature>